<comment type="similarity">
    <text evidence="1">Belongs to the GTP cyclohydrolase I type 2/NIF3 family.</text>
</comment>
<name>A0A2G9YF08_9BACT</name>
<keyword evidence="2" id="KW-0479">Metal-binding</keyword>
<evidence type="ECO:0000256" key="1">
    <source>
        <dbReference type="ARBA" id="ARBA00006964"/>
    </source>
</evidence>
<dbReference type="EMBL" id="PCRH01000039">
    <property type="protein sequence ID" value="PIP17111.1"/>
    <property type="molecule type" value="Genomic_DNA"/>
</dbReference>
<organism evidence="4 5">
    <name type="scientific">Candidatus Portnoybacteria bacterium CG23_combo_of_CG06-09_8_20_14_all_37_13</name>
    <dbReference type="NCBI Taxonomy" id="1974819"/>
    <lineage>
        <taxon>Bacteria</taxon>
        <taxon>Candidatus Portnoyibacteriota</taxon>
    </lineage>
</organism>
<sequence length="312" mass="34315">MTLQQIYNLAIQMGIKSDLRGKAEAQKVLKQAKEKYQKLDKNKKQEFDLEKLKNPYSDTRVLFDNKKPVKKILTGVDIGTGEMLLAEKLDCDAVISHHPLGLALADLSDVMHLQANVLAQYGVPINIAEGVLKERIEEVSRGIAPINHNRTVDSAKLLNINLICVHTPCDNLAADFLDKYIKAKKTETVGQIVEALKEIPEHKEAVKLKAGPRVFVGSEESSAGRIALTEITGGTEGAKEIYEKMAQAGLGTVIGMHLAEEHRQEAQKAHINVVIAGHMSSDSLGINLFLDELEKSGLEVITCSGIIRVRRK</sequence>
<evidence type="ECO:0000313" key="4">
    <source>
        <dbReference type="EMBL" id="PIP17111.1"/>
    </source>
</evidence>
<evidence type="ECO:0000256" key="3">
    <source>
        <dbReference type="SAM" id="Coils"/>
    </source>
</evidence>
<accession>A0A2G9YF08</accession>
<keyword evidence="3" id="KW-0175">Coiled coil</keyword>
<dbReference type="Proteomes" id="UP000231480">
    <property type="component" value="Unassembled WGS sequence"/>
</dbReference>
<dbReference type="InterPro" id="IPR036069">
    <property type="entry name" value="DUF34/NIF3_sf"/>
</dbReference>
<reference evidence="4 5" key="1">
    <citation type="submission" date="2017-09" db="EMBL/GenBank/DDBJ databases">
        <title>Depth-based differentiation of microbial function through sediment-hosted aquifers and enrichment of novel symbionts in the deep terrestrial subsurface.</title>
        <authorList>
            <person name="Probst A.J."/>
            <person name="Ladd B."/>
            <person name="Jarett J.K."/>
            <person name="Geller-Mcgrath D.E."/>
            <person name="Sieber C.M."/>
            <person name="Emerson J.B."/>
            <person name="Anantharaman K."/>
            <person name="Thomas B.C."/>
            <person name="Malmstrom R."/>
            <person name="Stieglmeier M."/>
            <person name="Klingl A."/>
            <person name="Woyke T."/>
            <person name="Ryan C.M."/>
            <person name="Banfield J.F."/>
        </authorList>
    </citation>
    <scope>NUCLEOTIDE SEQUENCE [LARGE SCALE GENOMIC DNA]</scope>
    <source>
        <strain evidence="4">CG23_combo_of_CG06-09_8_20_14_all_37_13</strain>
    </source>
</reference>
<protein>
    <submittedName>
        <fullName evidence="4">NGG1p interacting factor NIF3</fullName>
    </submittedName>
</protein>
<comment type="caution">
    <text evidence="4">The sequence shown here is derived from an EMBL/GenBank/DDBJ whole genome shotgun (WGS) entry which is preliminary data.</text>
</comment>
<gene>
    <name evidence="4" type="ORF">COX44_01715</name>
</gene>
<dbReference type="InterPro" id="IPR002678">
    <property type="entry name" value="DUF34/NIF3"/>
</dbReference>
<feature type="binding site" evidence="2">
    <location>
        <position position="97"/>
    </location>
    <ligand>
        <name>a divalent metal cation</name>
        <dbReference type="ChEBI" id="CHEBI:60240"/>
        <label>1</label>
    </ligand>
</feature>
<evidence type="ECO:0000256" key="2">
    <source>
        <dbReference type="PIRSR" id="PIRSR602678-1"/>
    </source>
</evidence>
<dbReference type="SUPFAM" id="SSF102705">
    <property type="entry name" value="NIF3 (NGG1p interacting factor 3)-like"/>
    <property type="match status" value="1"/>
</dbReference>
<feature type="binding site" evidence="2">
    <location>
        <position position="278"/>
    </location>
    <ligand>
        <name>a divalent metal cation</name>
        <dbReference type="ChEBI" id="CHEBI:60240"/>
        <label>1</label>
    </ligand>
</feature>
<dbReference type="Pfam" id="PF01784">
    <property type="entry name" value="DUF34_NIF3"/>
    <property type="match status" value="1"/>
</dbReference>
<dbReference type="Gene3D" id="3.40.1390.30">
    <property type="entry name" value="NIF3 (NGG1p interacting factor 3)-like"/>
    <property type="match status" value="1"/>
</dbReference>
<feature type="coiled-coil region" evidence="3">
    <location>
        <begin position="22"/>
        <end position="49"/>
    </location>
</feature>
<dbReference type="AlphaFoldDB" id="A0A2G9YF08"/>
<evidence type="ECO:0000313" key="5">
    <source>
        <dbReference type="Proteomes" id="UP000231480"/>
    </source>
</evidence>
<feature type="binding site" evidence="2">
    <location>
        <position position="98"/>
    </location>
    <ligand>
        <name>a divalent metal cation</name>
        <dbReference type="ChEBI" id="CHEBI:60240"/>
        <label>1</label>
    </ligand>
</feature>
<proteinExistence type="inferred from homology"/>